<comment type="caution">
    <text evidence="1">The sequence shown here is derived from an EMBL/GenBank/DDBJ whole genome shotgun (WGS) entry which is preliminary data.</text>
</comment>
<evidence type="ECO:0000313" key="2">
    <source>
        <dbReference type="Proteomes" id="UP000886757"/>
    </source>
</evidence>
<reference evidence="1" key="1">
    <citation type="submission" date="2020-10" db="EMBL/GenBank/DDBJ databases">
        <authorList>
            <person name="Gilroy R."/>
        </authorList>
    </citation>
    <scope>NUCLEOTIDE SEQUENCE</scope>
    <source>
        <strain evidence="1">ChiSjej4B22-8148</strain>
    </source>
</reference>
<dbReference type="EMBL" id="DVGK01000135">
    <property type="protein sequence ID" value="HIR14600.1"/>
    <property type="molecule type" value="Genomic_DNA"/>
</dbReference>
<gene>
    <name evidence="1" type="ORF">IAB31_11835</name>
</gene>
<dbReference type="SUPFAM" id="SSF52266">
    <property type="entry name" value="SGNH hydrolase"/>
    <property type="match status" value="1"/>
</dbReference>
<accession>A0A9D1ADF7</accession>
<reference evidence="1" key="2">
    <citation type="journal article" date="2021" name="PeerJ">
        <title>Extensive microbial diversity within the chicken gut microbiome revealed by metagenomics and culture.</title>
        <authorList>
            <person name="Gilroy R."/>
            <person name="Ravi A."/>
            <person name="Getino M."/>
            <person name="Pursley I."/>
            <person name="Horton D.L."/>
            <person name="Alikhan N.F."/>
            <person name="Baker D."/>
            <person name="Gharbi K."/>
            <person name="Hall N."/>
            <person name="Watson M."/>
            <person name="Adriaenssens E.M."/>
            <person name="Foster-Nyarko E."/>
            <person name="Jarju S."/>
            <person name="Secka A."/>
            <person name="Antonio M."/>
            <person name="Oren A."/>
            <person name="Chaudhuri R.R."/>
            <person name="La Ragione R."/>
            <person name="Hildebrand F."/>
            <person name="Pallen M.J."/>
        </authorList>
    </citation>
    <scope>NUCLEOTIDE SEQUENCE</scope>
    <source>
        <strain evidence="1">ChiSjej4B22-8148</strain>
    </source>
</reference>
<evidence type="ECO:0000313" key="1">
    <source>
        <dbReference type="EMBL" id="HIR14600.1"/>
    </source>
</evidence>
<dbReference type="Proteomes" id="UP000886757">
    <property type="component" value="Unassembled WGS sequence"/>
</dbReference>
<name>A0A9D1ADF7_9FIRM</name>
<sequence>MKKRVGRIVSVVAFLILFCILFLRVSEIFRAKTSNASDMVHTFYDIEEDTLDVLCLGSSHAYYGFQPNVLWNEYGITSCVLGSPQQTAALSYYLLKEALQYQKPEVVLFESYYLWFDQLYTKEERLRQAMDPMRFGTVKMEMVDELLGDLSWKEKFNYYVPFMTYHQRWQELENSDFHSKPYLKGSFMRANVHSMEDLGVAREAVEIPETSLEYLNKMVELCENEGIHFVMFCTPFGVIDSEEGYWEKQGVVLSVEEYAKENNIPFFFFQKTGEAGISLTEDLCDTGHLNVYGAEKCTKTIGQYLSQELGLKSHKGEIGYESWDADYTLYLKDLEAMIAKQEE</sequence>
<protein>
    <recommendedName>
        <fullName evidence="3">SGNH/GDSL hydrolase family protein</fullName>
    </recommendedName>
</protein>
<evidence type="ECO:0008006" key="3">
    <source>
        <dbReference type="Google" id="ProtNLM"/>
    </source>
</evidence>
<dbReference type="AlphaFoldDB" id="A0A9D1ADF7"/>
<proteinExistence type="predicted"/>
<organism evidence="1 2">
    <name type="scientific">Candidatus Choladousia intestinavium</name>
    <dbReference type="NCBI Taxonomy" id="2840727"/>
    <lineage>
        <taxon>Bacteria</taxon>
        <taxon>Bacillati</taxon>
        <taxon>Bacillota</taxon>
        <taxon>Clostridia</taxon>
        <taxon>Lachnospirales</taxon>
        <taxon>Lachnospiraceae</taxon>
        <taxon>Lachnospiraceae incertae sedis</taxon>
        <taxon>Candidatus Choladousia</taxon>
    </lineage>
</organism>